<evidence type="ECO:0000313" key="8">
    <source>
        <dbReference type="Proteomes" id="UP000091926"/>
    </source>
</evidence>
<dbReference type="Pfam" id="PF06803">
    <property type="entry name" value="DUF1232"/>
    <property type="match status" value="1"/>
</dbReference>
<dbReference type="GO" id="GO:0012505">
    <property type="term" value="C:endomembrane system"/>
    <property type="evidence" value="ECO:0007669"/>
    <property type="project" value="UniProtKB-SubCell"/>
</dbReference>
<gene>
    <name evidence="7" type="ORF">BAU07_07640</name>
</gene>
<evidence type="ECO:0000256" key="3">
    <source>
        <dbReference type="ARBA" id="ARBA00022989"/>
    </source>
</evidence>
<feature type="domain" description="DUF1232" evidence="6">
    <location>
        <begin position="31"/>
        <end position="66"/>
    </location>
</feature>
<sequence>MKIGRLWASRTKGDVMTLWFAMRHPGTPWYAKALAILAVAYALSPIDLIPDFIPVLGYLDDVILLPILIWLAVRALPAPVRADSRQRALARSTQARPRSRAAAVIIVLIWMAIALVLGLWLHELWLSPAAPADAA</sequence>
<feature type="transmembrane region" description="Helical" evidence="5">
    <location>
        <begin position="29"/>
        <end position="50"/>
    </location>
</feature>
<dbReference type="InterPro" id="IPR010652">
    <property type="entry name" value="DUF1232"/>
</dbReference>
<evidence type="ECO:0000259" key="6">
    <source>
        <dbReference type="Pfam" id="PF06803"/>
    </source>
</evidence>
<keyword evidence="4 5" id="KW-0472">Membrane</keyword>
<keyword evidence="2 5" id="KW-0812">Transmembrane</keyword>
<evidence type="ECO:0000256" key="4">
    <source>
        <dbReference type="ARBA" id="ARBA00023136"/>
    </source>
</evidence>
<feature type="transmembrane region" description="Helical" evidence="5">
    <location>
        <begin position="101"/>
        <end position="121"/>
    </location>
</feature>
<keyword evidence="8" id="KW-1185">Reference proteome</keyword>
<accession>A0A193GKE5</accession>
<comment type="subcellular location">
    <subcellularLocation>
        <location evidence="1">Endomembrane system</location>
        <topology evidence="1">Multi-pass membrane protein</topology>
    </subcellularLocation>
</comment>
<evidence type="ECO:0000256" key="1">
    <source>
        <dbReference type="ARBA" id="ARBA00004127"/>
    </source>
</evidence>
<protein>
    <recommendedName>
        <fullName evidence="6">DUF1232 domain-containing protein</fullName>
    </recommendedName>
</protein>
<proteinExistence type="predicted"/>
<organism evidence="7 8">
    <name type="scientific">Bordetella flabilis</name>
    <dbReference type="NCBI Taxonomy" id="463014"/>
    <lineage>
        <taxon>Bacteria</taxon>
        <taxon>Pseudomonadati</taxon>
        <taxon>Pseudomonadota</taxon>
        <taxon>Betaproteobacteria</taxon>
        <taxon>Burkholderiales</taxon>
        <taxon>Alcaligenaceae</taxon>
        <taxon>Bordetella</taxon>
    </lineage>
</organism>
<reference evidence="7 8" key="1">
    <citation type="submission" date="2016-06" db="EMBL/GenBank/DDBJ databases">
        <title>Complete genome sequences of Bordetella bronchialis and Bordetella flabilis.</title>
        <authorList>
            <person name="LiPuma J.J."/>
            <person name="Spilker T."/>
        </authorList>
    </citation>
    <scope>NUCLEOTIDE SEQUENCE [LARGE SCALE GENOMIC DNA]</scope>
    <source>
        <strain evidence="7 8">AU10664</strain>
    </source>
</reference>
<evidence type="ECO:0000313" key="7">
    <source>
        <dbReference type="EMBL" id="ANN80315.1"/>
    </source>
</evidence>
<feature type="transmembrane region" description="Helical" evidence="5">
    <location>
        <begin position="62"/>
        <end position="80"/>
    </location>
</feature>
<dbReference type="EMBL" id="CP016172">
    <property type="protein sequence ID" value="ANN80315.1"/>
    <property type="molecule type" value="Genomic_DNA"/>
</dbReference>
<evidence type="ECO:0000256" key="5">
    <source>
        <dbReference type="SAM" id="Phobius"/>
    </source>
</evidence>
<evidence type="ECO:0000256" key="2">
    <source>
        <dbReference type="ARBA" id="ARBA00022692"/>
    </source>
</evidence>
<keyword evidence="3 5" id="KW-1133">Transmembrane helix</keyword>
<dbReference type="AlphaFoldDB" id="A0A193GKE5"/>
<dbReference type="KEGG" id="bfz:BAU07_07640"/>
<name>A0A193GKE5_9BORD</name>
<dbReference type="Proteomes" id="UP000091926">
    <property type="component" value="Chromosome"/>
</dbReference>